<dbReference type="EMBL" id="JAVIZX010000001">
    <property type="protein sequence ID" value="MDR6214946.1"/>
    <property type="molecule type" value="Genomic_DNA"/>
</dbReference>
<reference evidence="1 2" key="1">
    <citation type="submission" date="2023-08" db="EMBL/GenBank/DDBJ databases">
        <title>Functional and genomic diversity of the sorghum phyllosphere microbiome.</title>
        <authorList>
            <person name="Shade A."/>
        </authorList>
    </citation>
    <scope>NUCLEOTIDE SEQUENCE [LARGE SCALE GENOMIC DNA]</scope>
    <source>
        <strain evidence="1 2">SORGH_AS_0335</strain>
    </source>
</reference>
<proteinExistence type="predicted"/>
<comment type="caution">
    <text evidence="1">The sequence shown here is derived from an EMBL/GenBank/DDBJ whole genome shotgun (WGS) entry which is preliminary data.</text>
</comment>
<gene>
    <name evidence="1" type="ORF">QE399_002635</name>
</gene>
<keyword evidence="2" id="KW-1185">Reference proteome</keyword>
<protein>
    <submittedName>
        <fullName evidence="1">Uncharacterized protein</fullName>
    </submittedName>
</protein>
<accession>A0ABU1ICI1</accession>
<sequence>MQPPGPARARWPCASRPHARWAARAPAALYRTEGAPPPRVQPPALAQNAAFRALEPQLAPATRMALARAASPAEWNTFLLSSPEFMYA</sequence>
<name>A0ABU1ICI1_9BURK</name>
<organism evidence="1 2">
    <name type="scientific">Paracidovorax wautersii</name>
    <dbReference type="NCBI Taxonomy" id="1177982"/>
    <lineage>
        <taxon>Bacteria</taxon>
        <taxon>Pseudomonadati</taxon>
        <taxon>Pseudomonadota</taxon>
        <taxon>Betaproteobacteria</taxon>
        <taxon>Burkholderiales</taxon>
        <taxon>Comamonadaceae</taxon>
        <taxon>Paracidovorax</taxon>
    </lineage>
</organism>
<dbReference type="Proteomes" id="UP001267710">
    <property type="component" value="Unassembled WGS sequence"/>
</dbReference>
<evidence type="ECO:0000313" key="2">
    <source>
        <dbReference type="Proteomes" id="UP001267710"/>
    </source>
</evidence>
<evidence type="ECO:0000313" key="1">
    <source>
        <dbReference type="EMBL" id="MDR6214946.1"/>
    </source>
</evidence>